<dbReference type="AlphaFoldDB" id="A0A1C7LX55"/>
<accession>A0A1C7LX55</accession>
<gene>
    <name evidence="1" type="ORF">A0H81_10863</name>
</gene>
<dbReference type="STRING" id="5627.A0A1C7LX55"/>
<keyword evidence="2" id="KW-1185">Reference proteome</keyword>
<evidence type="ECO:0000313" key="1">
    <source>
        <dbReference type="EMBL" id="OBZ69270.1"/>
    </source>
</evidence>
<reference evidence="1 2" key="1">
    <citation type="submission" date="2016-03" db="EMBL/GenBank/DDBJ databases">
        <title>Whole genome sequencing of Grifola frondosa 9006-11.</title>
        <authorList>
            <person name="Min B."/>
            <person name="Park H."/>
            <person name="Kim J.-G."/>
            <person name="Cho H."/>
            <person name="Oh Y.-L."/>
            <person name="Kong W.-S."/>
            <person name="Choi I.-G."/>
        </authorList>
    </citation>
    <scope>NUCLEOTIDE SEQUENCE [LARGE SCALE GENOMIC DNA]</scope>
    <source>
        <strain evidence="1 2">9006-11</strain>
    </source>
</reference>
<protein>
    <submittedName>
        <fullName evidence="1">Uncharacterized protein</fullName>
    </submittedName>
</protein>
<dbReference type="Proteomes" id="UP000092993">
    <property type="component" value="Unassembled WGS sequence"/>
</dbReference>
<dbReference type="OrthoDB" id="2779013at2759"/>
<sequence length="484" mass="54591">MDQDVQVLKLTTTIPAVLRASKLRPIIDSALRVADLQIAINDVDTYMQQSDKNSKLSISSLQCALDDTDLFIKQSAIQSPSLWRIINYKVEFYRKRIVKKLRRTRSSQASPLNLSAEAPKLTYLIEKHDIVIRYLHDQAPVTRLTEDLTVCIANNKGQESPEVFKGHPGDLLYVINDMQIILPHERDIAALLRLCDNKPLRQYDNDDFVLLEELATEIPPDGQGAISTYLARMRDNNELVVVVRYPMDYPLKMEIDRLRNNPNDPGAELLMGRSRSCSRISFLIILGARGPIVNIITCTTVSGHSTRPYDVSDLCEFPCDPLYDPSDPSSSLGLKHLLSFNVFVSRYCLFPSYDFIHNIILIMSHLLAKEEKKDVRSSQAKPIVDDTSFVAEKRSSTQPANRRASFLIPPQEEKRDTIEAGEKAPFQKMLDRLKAQINAHQIQSDAPQSIDEMAQDKQIRDAVLSGASGITGEDFGVADRQRLV</sequence>
<proteinExistence type="predicted"/>
<comment type="caution">
    <text evidence="1">The sequence shown here is derived from an EMBL/GenBank/DDBJ whole genome shotgun (WGS) entry which is preliminary data.</text>
</comment>
<evidence type="ECO:0000313" key="2">
    <source>
        <dbReference type="Proteomes" id="UP000092993"/>
    </source>
</evidence>
<organism evidence="1 2">
    <name type="scientific">Grifola frondosa</name>
    <name type="common">Maitake</name>
    <name type="synonym">Polyporus frondosus</name>
    <dbReference type="NCBI Taxonomy" id="5627"/>
    <lineage>
        <taxon>Eukaryota</taxon>
        <taxon>Fungi</taxon>
        <taxon>Dikarya</taxon>
        <taxon>Basidiomycota</taxon>
        <taxon>Agaricomycotina</taxon>
        <taxon>Agaricomycetes</taxon>
        <taxon>Polyporales</taxon>
        <taxon>Grifolaceae</taxon>
        <taxon>Grifola</taxon>
    </lineage>
</organism>
<dbReference type="EMBL" id="LUGG01000018">
    <property type="protein sequence ID" value="OBZ69270.1"/>
    <property type="molecule type" value="Genomic_DNA"/>
</dbReference>
<name>A0A1C7LX55_GRIFR</name>